<dbReference type="EMBL" id="PKSG01000211">
    <property type="protein sequence ID" value="POR37742.1"/>
    <property type="molecule type" value="Genomic_DNA"/>
</dbReference>
<dbReference type="InterPro" id="IPR011009">
    <property type="entry name" value="Kinase-like_dom_sf"/>
</dbReference>
<name>A0A2S4L5L5_9HYPO</name>
<evidence type="ECO:0000313" key="3">
    <source>
        <dbReference type="Proteomes" id="UP000237481"/>
    </source>
</evidence>
<dbReference type="Pfam" id="PF01636">
    <property type="entry name" value="APH"/>
    <property type="match status" value="1"/>
</dbReference>
<dbReference type="Gene3D" id="3.90.1200.10">
    <property type="match status" value="1"/>
</dbReference>
<dbReference type="PANTHER" id="PTHR21310">
    <property type="entry name" value="AMINOGLYCOSIDE PHOSPHOTRANSFERASE-RELATED-RELATED"/>
    <property type="match status" value="1"/>
</dbReference>
<comment type="caution">
    <text evidence="2">The sequence shown here is derived from an EMBL/GenBank/DDBJ whole genome shotgun (WGS) entry which is preliminary data.</text>
</comment>
<dbReference type="AlphaFoldDB" id="A0A2S4L5L5"/>
<dbReference type="OrthoDB" id="4918886at2759"/>
<sequence>MSNPIVASQHHSPTMSQVNYDLDRSIAAFFSSSGTSATREQCDEYARREFGGVVHAVPLQGMASYTATAGPDKVVQFREQGNSLNEETVALARAAHPDVVSSCTFHGLIGGSPSDPEARANALTVYSMGNLLGNNYIYIRGSLAESLPLQLATVKSLVRFFAQSWSRGRPTDPAQVSTTVNECALMFRYLSENLPSRFKSSVAQIQGILPMLRSGKHPVVLTHGDLNEMNILVDPASGKITGVVDWAEASFQPFGFALYALDNALGSMGPDGWRYFDNADYLRDEFWSTFSRLVGGLSESRMESIRLARVAGLLIRYGTAYDRGFGGMIGVRDPSDASLRYLDALLSG</sequence>
<proteinExistence type="predicted"/>
<evidence type="ECO:0000313" key="2">
    <source>
        <dbReference type="EMBL" id="POR37742.1"/>
    </source>
</evidence>
<dbReference type="Proteomes" id="UP000237481">
    <property type="component" value="Unassembled WGS sequence"/>
</dbReference>
<dbReference type="InterPro" id="IPR051678">
    <property type="entry name" value="AGP_Transferase"/>
</dbReference>
<feature type="domain" description="Aminoglycoside phosphotransferase" evidence="1">
    <location>
        <begin position="199"/>
        <end position="256"/>
    </location>
</feature>
<evidence type="ECO:0000259" key="1">
    <source>
        <dbReference type="Pfam" id="PF01636"/>
    </source>
</evidence>
<reference evidence="2 3" key="1">
    <citation type="submission" date="2018-01" db="EMBL/GenBank/DDBJ databases">
        <title>Harnessing the power of phylogenomics to disentangle the directionality and signatures of interkingdom host jumping in the parasitic fungal genus Tolypocladium.</title>
        <authorList>
            <person name="Quandt C.A."/>
            <person name="Patterson W."/>
            <person name="Spatafora J.W."/>
        </authorList>
    </citation>
    <scope>NUCLEOTIDE SEQUENCE [LARGE SCALE GENOMIC DNA]</scope>
    <source>
        <strain evidence="2 3">NRBC 100945</strain>
    </source>
</reference>
<dbReference type="PANTHER" id="PTHR21310:SF59">
    <property type="entry name" value="AMINOGLYCOSIDE PHOSPHOTRANSFERASE DOMAIN-CONTAINING PROTEIN"/>
    <property type="match status" value="1"/>
</dbReference>
<accession>A0A2S4L5L5</accession>
<keyword evidence="3" id="KW-1185">Reference proteome</keyword>
<protein>
    <recommendedName>
        <fullName evidence="1">Aminoglycoside phosphotransferase domain-containing protein</fullName>
    </recommendedName>
</protein>
<dbReference type="SUPFAM" id="SSF56112">
    <property type="entry name" value="Protein kinase-like (PK-like)"/>
    <property type="match status" value="1"/>
</dbReference>
<gene>
    <name evidence="2" type="ORF">TPAR_02068</name>
</gene>
<organism evidence="2 3">
    <name type="scientific">Tolypocladium paradoxum</name>
    <dbReference type="NCBI Taxonomy" id="94208"/>
    <lineage>
        <taxon>Eukaryota</taxon>
        <taxon>Fungi</taxon>
        <taxon>Dikarya</taxon>
        <taxon>Ascomycota</taxon>
        <taxon>Pezizomycotina</taxon>
        <taxon>Sordariomycetes</taxon>
        <taxon>Hypocreomycetidae</taxon>
        <taxon>Hypocreales</taxon>
        <taxon>Ophiocordycipitaceae</taxon>
        <taxon>Tolypocladium</taxon>
    </lineage>
</organism>
<dbReference type="InterPro" id="IPR002575">
    <property type="entry name" value="Aminoglycoside_PTrfase"/>
</dbReference>